<dbReference type="Proteomes" id="UP001209076">
    <property type="component" value="Unassembled WGS sequence"/>
</dbReference>
<comment type="caution">
    <text evidence="1">The sequence shown here is derived from an EMBL/GenBank/DDBJ whole genome shotgun (WGS) entry which is preliminary data.</text>
</comment>
<proteinExistence type="predicted"/>
<name>A0ABT2PXE4_9MOLU</name>
<dbReference type="RefSeq" id="WP_262096828.1">
    <property type="nucleotide sequence ID" value="NZ_JAOEGN010000015.1"/>
</dbReference>
<evidence type="ECO:0000313" key="2">
    <source>
        <dbReference type="Proteomes" id="UP001209076"/>
    </source>
</evidence>
<accession>A0ABT2PXE4</accession>
<gene>
    <name evidence="1" type="ORF">N7603_07570</name>
</gene>
<organism evidence="1 2">
    <name type="scientific">Paracholeplasma vituli</name>
    <dbReference type="NCBI Taxonomy" id="69473"/>
    <lineage>
        <taxon>Bacteria</taxon>
        <taxon>Bacillati</taxon>
        <taxon>Mycoplasmatota</taxon>
        <taxon>Mollicutes</taxon>
        <taxon>Acholeplasmatales</taxon>
        <taxon>Acholeplasmataceae</taxon>
        <taxon>Paracholeplasma</taxon>
    </lineage>
</organism>
<keyword evidence="2" id="KW-1185">Reference proteome</keyword>
<sequence length="586" mass="64672">MPISKGMLPVGSEIVVQPGYQYRVIYLEKTGENTFKVLSRSSLVTTNYFVVDAAFWGTNQYVAFNIATNPTSDISSKLSEVASKFKLYHPEGTGLGHMDKDLTWSSGLWQLDGNVLAESVYHRSSNPLTLGYFNNDTVIEVEAGYKFAYVVMNYSEGQYHVLSVSDYQTAPLYINETFSTGKELLAIIITTTNSDVDMTALDMATVVDLHPAVIPHVDKEFSFITGYWEGGKTAITTVNADQNFLNRFAASQPQSKSYYDSINSITIASGYQVRVIFLSYDNYGKYTVSSRSNNLTGTITLDETFWGSNQYIAFNISKVDNTSVAGELDTLYSKFTFDMDPIVFTSGYWNLNGTALTAGPNFGGSNIIPRQFMRPGTTVQIESGYQVRLVFLSKTETGFKVMSRTENFVGSAPLTDGFYQDFQYVAFNISTAPNATNISTVLDTLPAKLTFVPFTAEEIAHVDADLAFVSGYWNNYAIAVTPGTDTFSKGFAASNVLSKAYFDGMTSIQIAAGYQVRVIYMDYSFNTYSVMFRTNNLTGTIVLDNAFWGNYQYVAFNISSTPTATDLSGSLATLPSLFTFVTPEAI</sequence>
<protein>
    <submittedName>
        <fullName evidence="1">Uncharacterized protein</fullName>
    </submittedName>
</protein>
<evidence type="ECO:0000313" key="1">
    <source>
        <dbReference type="EMBL" id="MCU0105515.1"/>
    </source>
</evidence>
<dbReference type="EMBL" id="JAOEGN010000015">
    <property type="protein sequence ID" value="MCU0105515.1"/>
    <property type="molecule type" value="Genomic_DNA"/>
</dbReference>
<reference evidence="2" key="1">
    <citation type="submission" date="2023-07" db="EMBL/GenBank/DDBJ databases">
        <title>Novel Mycoplasma species identified in domestic and wild animals.</title>
        <authorList>
            <person name="Volokhov D.V."/>
            <person name="Furtak V.A."/>
            <person name="Zagorodnyaya T.A."/>
        </authorList>
    </citation>
    <scope>NUCLEOTIDE SEQUENCE [LARGE SCALE GENOMIC DNA]</scope>
    <source>
        <strain evidence="2">92-19</strain>
    </source>
</reference>